<dbReference type="InterPro" id="IPR019283">
    <property type="entry name" value="DUF2330"/>
</dbReference>
<evidence type="ECO:0008006" key="5">
    <source>
        <dbReference type="Google" id="ProtNLM"/>
    </source>
</evidence>
<gene>
    <name evidence="3" type="ORF">BF93_01325</name>
</gene>
<name>Z9JSL9_9MICO</name>
<feature type="region of interest" description="Disordered" evidence="1">
    <location>
        <begin position="130"/>
        <end position="155"/>
    </location>
</feature>
<organism evidence="3 4">
    <name type="scientific">Brachybacterium phenoliresistens</name>
    <dbReference type="NCBI Taxonomy" id="396014"/>
    <lineage>
        <taxon>Bacteria</taxon>
        <taxon>Bacillati</taxon>
        <taxon>Actinomycetota</taxon>
        <taxon>Actinomycetes</taxon>
        <taxon>Micrococcales</taxon>
        <taxon>Dermabacteraceae</taxon>
        <taxon>Brachybacterium</taxon>
    </lineage>
</organism>
<dbReference type="STRING" id="396014.BF93_01325"/>
<evidence type="ECO:0000313" key="3">
    <source>
        <dbReference type="EMBL" id="EWS80752.1"/>
    </source>
</evidence>
<keyword evidence="4" id="KW-1185">Reference proteome</keyword>
<dbReference type="Proteomes" id="UP000023067">
    <property type="component" value="Unassembled WGS sequence"/>
</dbReference>
<feature type="compositionally biased region" description="Gly residues" evidence="1">
    <location>
        <begin position="133"/>
        <end position="148"/>
    </location>
</feature>
<dbReference type="Pfam" id="PF10092">
    <property type="entry name" value="DUF2330"/>
    <property type="match status" value="1"/>
</dbReference>
<dbReference type="eggNOG" id="COG4402">
    <property type="taxonomic scope" value="Bacteria"/>
</dbReference>
<evidence type="ECO:0000256" key="1">
    <source>
        <dbReference type="SAM" id="MobiDB-lite"/>
    </source>
</evidence>
<proteinExistence type="predicted"/>
<dbReference type="EMBL" id="JDYK01000012">
    <property type="protein sequence ID" value="EWS80752.1"/>
    <property type="molecule type" value="Genomic_DNA"/>
</dbReference>
<dbReference type="PATRIC" id="fig|396014.3.peg.2303"/>
<dbReference type="AlphaFoldDB" id="Z9JSL9"/>
<protein>
    <recommendedName>
        <fullName evidence="5">DUF2330 domain-containing protein</fullName>
    </recommendedName>
</protein>
<evidence type="ECO:0000313" key="4">
    <source>
        <dbReference type="Proteomes" id="UP000023067"/>
    </source>
</evidence>
<keyword evidence="2" id="KW-1133">Transmembrane helix</keyword>
<evidence type="ECO:0000256" key="2">
    <source>
        <dbReference type="SAM" id="Phobius"/>
    </source>
</evidence>
<dbReference type="HOGENOM" id="CLU_064735_0_0_11"/>
<feature type="transmembrane region" description="Helical" evidence="2">
    <location>
        <begin position="351"/>
        <end position="377"/>
    </location>
</feature>
<comment type="caution">
    <text evidence="3">The sequence shown here is derived from an EMBL/GenBank/DDBJ whole genome shotgun (WGS) entry which is preliminary data.</text>
</comment>
<keyword evidence="2" id="KW-0812">Transmembrane</keyword>
<dbReference type="RefSeq" id="WP_051486879.1">
    <property type="nucleotide sequence ID" value="NZ_KK069996.1"/>
</dbReference>
<keyword evidence="2" id="KW-0472">Membrane</keyword>
<reference evidence="3 4" key="1">
    <citation type="submission" date="2014-02" db="EMBL/GenBank/DDBJ databases">
        <title>Genome sequence of Brachybacterium phenoliresistens strain W13A50.</title>
        <authorList>
            <person name="Wang X."/>
        </authorList>
    </citation>
    <scope>NUCLEOTIDE SEQUENCE [LARGE SCALE GENOMIC DNA]</scope>
    <source>
        <strain evidence="3 4">W13A50</strain>
    </source>
</reference>
<dbReference type="OrthoDB" id="275368at2"/>
<sequence length="382" mass="39689">MIGGGGAAAGPQGGAGGLGAAVRHLGLALLVLAAGVLAGAVAPAGACACGAMADPEDSRSDAAVTRETAVLSLREGTETIILSLELDAEAPGATLLMPTPAVPTVTEGDASTLREVAVATLPRVEHELDWWGEGRGGGDGAPGAGAGGAPEAPVTVHSRERVGDFEVAVLDGSAEGVSTWLSSSGYVLPQEVLDLLPVYVEDGWTFTAVRYAQDVDMSRDVSPLRFDFASDELVYPMRLSQAAQSTQEVHLFVLDPEPVRRTDASAAQQSVQRPWIADPTHVGWTWSDGTLRELSQDGEGRPGRAMVTEFTIRGEPASFTTDMTFAADPADPWIVPTRTETTTVRIAGIPAGWVLVAAAGTIGVLVLYGAGMTALAVRRRRR</sequence>
<accession>Z9JSL9</accession>